<feature type="signal peptide" evidence="2">
    <location>
        <begin position="1"/>
        <end position="22"/>
    </location>
</feature>
<evidence type="ECO:0000256" key="2">
    <source>
        <dbReference type="SAM" id="SignalP"/>
    </source>
</evidence>
<dbReference type="InterPro" id="IPR053107">
    <property type="entry name" value="TNFRSF18"/>
</dbReference>
<dbReference type="Proteomes" id="UP001187315">
    <property type="component" value="Unassembled WGS sequence"/>
</dbReference>
<reference evidence="3" key="1">
    <citation type="submission" date="2023-08" db="EMBL/GenBank/DDBJ databases">
        <title>Pelteobagrus vachellii genome.</title>
        <authorList>
            <person name="Liu H."/>
        </authorList>
    </citation>
    <scope>NUCLEOTIDE SEQUENCE</scope>
    <source>
        <strain evidence="3">PRFRI_2022a</strain>
        <tissue evidence="3">Muscle</tissue>
    </source>
</reference>
<dbReference type="EMBL" id="JAVHJS010000005">
    <property type="protein sequence ID" value="KAK2857767.1"/>
    <property type="molecule type" value="Genomic_DNA"/>
</dbReference>
<dbReference type="PANTHER" id="PTHR47388:SF1">
    <property type="entry name" value="TUMOR NECROSIS FACTOR RECEPTOR SUPERFAMILY MEMBER 18"/>
    <property type="match status" value="1"/>
</dbReference>
<keyword evidence="2" id="KW-0732">Signal</keyword>
<evidence type="ECO:0000313" key="3">
    <source>
        <dbReference type="EMBL" id="KAK2857767.1"/>
    </source>
</evidence>
<gene>
    <name evidence="3" type="ORF">Q7C36_005686</name>
</gene>
<sequence>MDSVKLYAILFATGCVLPVCMALDCNWRTQFEYRERCETCPSGQFPIPDFSKNHQSLCENCTRKGDHCFCNNALCGDEKCSKCLSGPLCKLGEELRRTGLYDFTYICESCPNQTYNDEEGKMCKPILDCRKHGLRVIFPGNSTHNARCGCSDIQNHNGFTNNGLVKTNGLVITNVLVVCLAITVLGCLAMLIYICIKKTREQRRLKKHLPISSSLKVPCDECTSCKLSKEEIGEV</sequence>
<keyword evidence="1" id="KW-0472">Membrane</keyword>
<dbReference type="PANTHER" id="PTHR47388">
    <property type="entry name" value="TUMOR NECROSIS FACTOR RECEPTOR SUPERFAMILY MEMBER 18"/>
    <property type="match status" value="1"/>
</dbReference>
<proteinExistence type="predicted"/>
<evidence type="ECO:0000256" key="1">
    <source>
        <dbReference type="SAM" id="Phobius"/>
    </source>
</evidence>
<dbReference type="GO" id="GO:0009897">
    <property type="term" value="C:external side of plasma membrane"/>
    <property type="evidence" value="ECO:0007669"/>
    <property type="project" value="TreeGrafter"/>
</dbReference>
<dbReference type="Gene3D" id="2.10.50.10">
    <property type="entry name" value="Tumor Necrosis Factor Receptor, subunit A, domain 2"/>
    <property type="match status" value="1"/>
</dbReference>
<evidence type="ECO:0000313" key="4">
    <source>
        <dbReference type="Proteomes" id="UP001187315"/>
    </source>
</evidence>
<dbReference type="GO" id="GO:0045785">
    <property type="term" value="P:positive regulation of cell adhesion"/>
    <property type="evidence" value="ECO:0007669"/>
    <property type="project" value="TreeGrafter"/>
</dbReference>
<organism evidence="3 4">
    <name type="scientific">Tachysurus vachellii</name>
    <name type="common">Darkbarbel catfish</name>
    <name type="synonym">Pelteobagrus vachellii</name>
    <dbReference type="NCBI Taxonomy" id="175792"/>
    <lineage>
        <taxon>Eukaryota</taxon>
        <taxon>Metazoa</taxon>
        <taxon>Chordata</taxon>
        <taxon>Craniata</taxon>
        <taxon>Vertebrata</taxon>
        <taxon>Euteleostomi</taxon>
        <taxon>Actinopterygii</taxon>
        <taxon>Neopterygii</taxon>
        <taxon>Teleostei</taxon>
        <taxon>Ostariophysi</taxon>
        <taxon>Siluriformes</taxon>
        <taxon>Bagridae</taxon>
        <taxon>Tachysurus</taxon>
    </lineage>
</organism>
<comment type="caution">
    <text evidence="3">The sequence shown here is derived from an EMBL/GenBank/DDBJ whole genome shotgun (WGS) entry which is preliminary data.</text>
</comment>
<keyword evidence="1" id="KW-1133">Transmembrane helix</keyword>
<accession>A0AA88NKE6</accession>
<keyword evidence="4" id="KW-1185">Reference proteome</keyword>
<feature type="transmembrane region" description="Helical" evidence="1">
    <location>
        <begin position="175"/>
        <end position="196"/>
    </location>
</feature>
<keyword evidence="1" id="KW-0812">Transmembrane</keyword>
<dbReference type="AlphaFoldDB" id="A0AA88NKE6"/>
<feature type="chain" id="PRO_5041665580" evidence="2">
    <location>
        <begin position="23"/>
        <end position="235"/>
    </location>
</feature>
<protein>
    <submittedName>
        <fullName evidence="3">Uncharacterized protein</fullName>
    </submittedName>
</protein>
<name>A0AA88NKE6_TACVA</name>